<name>A0A8J4ETT2_9CHLO</name>
<feature type="compositionally biased region" description="Low complexity" evidence="8">
    <location>
        <begin position="112"/>
        <end position="130"/>
    </location>
</feature>
<dbReference type="GO" id="GO:0004674">
    <property type="term" value="F:protein serine/threonine kinase activity"/>
    <property type="evidence" value="ECO:0007669"/>
    <property type="project" value="TreeGrafter"/>
</dbReference>
<dbReference type="SUPFAM" id="SSF56112">
    <property type="entry name" value="Protein kinase-like (PK-like)"/>
    <property type="match status" value="1"/>
</dbReference>
<dbReference type="InterPro" id="IPR011009">
    <property type="entry name" value="Kinase-like_dom_sf"/>
</dbReference>
<feature type="region of interest" description="Disordered" evidence="8">
    <location>
        <begin position="1598"/>
        <end position="1703"/>
    </location>
</feature>
<dbReference type="SMART" id="SM00220">
    <property type="entry name" value="S_TKc"/>
    <property type="match status" value="1"/>
</dbReference>
<evidence type="ECO:0000259" key="9">
    <source>
        <dbReference type="PROSITE" id="PS50011"/>
    </source>
</evidence>
<keyword evidence="5 7" id="KW-0067">ATP-binding</keyword>
<keyword evidence="1" id="KW-0140">cGMP</keyword>
<evidence type="ECO:0000256" key="3">
    <source>
        <dbReference type="ARBA" id="ARBA00022741"/>
    </source>
</evidence>
<dbReference type="SUPFAM" id="SSF51206">
    <property type="entry name" value="cAMP-binding domain-like"/>
    <property type="match status" value="1"/>
</dbReference>
<keyword evidence="12" id="KW-1185">Reference proteome</keyword>
<protein>
    <recommendedName>
        <fullName evidence="13">cGMP-dependent protein kinase</fullName>
    </recommendedName>
</protein>
<dbReference type="InterPro" id="IPR008271">
    <property type="entry name" value="Ser/Thr_kinase_AS"/>
</dbReference>
<dbReference type="CDD" id="cd14008">
    <property type="entry name" value="STKc_LKB1_CaMKK"/>
    <property type="match status" value="1"/>
</dbReference>
<dbReference type="PROSITE" id="PS50042">
    <property type="entry name" value="CNMP_BINDING_3"/>
    <property type="match status" value="1"/>
</dbReference>
<dbReference type="Pfam" id="PF00069">
    <property type="entry name" value="Pkinase"/>
    <property type="match status" value="1"/>
</dbReference>
<evidence type="ECO:0000256" key="7">
    <source>
        <dbReference type="PROSITE-ProRule" id="PRU10141"/>
    </source>
</evidence>
<dbReference type="InterPro" id="IPR018490">
    <property type="entry name" value="cNMP-bd_dom_sf"/>
</dbReference>
<evidence type="ECO:0000313" key="12">
    <source>
        <dbReference type="Proteomes" id="UP000747399"/>
    </source>
</evidence>
<feature type="region of interest" description="Disordered" evidence="8">
    <location>
        <begin position="699"/>
        <end position="718"/>
    </location>
</feature>
<feature type="compositionally biased region" description="Polar residues" evidence="8">
    <location>
        <begin position="182"/>
        <end position="196"/>
    </location>
</feature>
<evidence type="ECO:0000256" key="8">
    <source>
        <dbReference type="SAM" id="MobiDB-lite"/>
    </source>
</evidence>
<feature type="binding site" evidence="7">
    <location>
        <position position="950"/>
    </location>
    <ligand>
        <name>ATP</name>
        <dbReference type="ChEBI" id="CHEBI:30616"/>
    </ligand>
</feature>
<dbReference type="PROSITE" id="PS00107">
    <property type="entry name" value="PROTEIN_KINASE_ATP"/>
    <property type="match status" value="1"/>
</dbReference>
<feature type="region of interest" description="Disordered" evidence="8">
    <location>
        <begin position="426"/>
        <end position="445"/>
    </location>
</feature>
<dbReference type="PROSITE" id="PS00108">
    <property type="entry name" value="PROTEIN_KINASE_ST"/>
    <property type="match status" value="1"/>
</dbReference>
<keyword evidence="2" id="KW-0808">Transferase</keyword>
<evidence type="ECO:0000256" key="2">
    <source>
        <dbReference type="ARBA" id="ARBA00022679"/>
    </source>
</evidence>
<dbReference type="InterPro" id="IPR017441">
    <property type="entry name" value="Protein_kinase_ATP_BS"/>
</dbReference>
<evidence type="ECO:0000256" key="5">
    <source>
        <dbReference type="ARBA" id="ARBA00022840"/>
    </source>
</evidence>
<dbReference type="CDD" id="cd00038">
    <property type="entry name" value="CAP_ED"/>
    <property type="match status" value="1"/>
</dbReference>
<feature type="compositionally biased region" description="Basic residues" evidence="8">
    <location>
        <begin position="1605"/>
        <end position="1621"/>
    </location>
</feature>
<evidence type="ECO:0000256" key="6">
    <source>
        <dbReference type="ARBA" id="ARBA00022992"/>
    </source>
</evidence>
<dbReference type="InterPro" id="IPR014710">
    <property type="entry name" value="RmlC-like_jellyroll"/>
</dbReference>
<dbReference type="PANTHER" id="PTHR24346">
    <property type="entry name" value="MAP/MICROTUBULE AFFINITY-REGULATING KINASE"/>
    <property type="match status" value="1"/>
</dbReference>
<feature type="compositionally biased region" description="Low complexity" evidence="8">
    <location>
        <begin position="1349"/>
        <end position="1359"/>
    </location>
</feature>
<feature type="region of interest" description="Disordered" evidence="8">
    <location>
        <begin position="962"/>
        <end position="984"/>
    </location>
</feature>
<feature type="compositionally biased region" description="Gly residues" evidence="8">
    <location>
        <begin position="1360"/>
        <end position="1378"/>
    </location>
</feature>
<evidence type="ECO:0000259" key="10">
    <source>
        <dbReference type="PROSITE" id="PS50042"/>
    </source>
</evidence>
<evidence type="ECO:0000256" key="4">
    <source>
        <dbReference type="ARBA" id="ARBA00022777"/>
    </source>
</evidence>
<feature type="region of interest" description="Disordered" evidence="8">
    <location>
        <begin position="658"/>
        <end position="690"/>
    </location>
</feature>
<feature type="compositionally biased region" description="Low complexity" evidence="8">
    <location>
        <begin position="1666"/>
        <end position="1682"/>
    </location>
</feature>
<keyword evidence="3 7" id="KW-0547">Nucleotide-binding</keyword>
<organism evidence="11 12">
    <name type="scientific">Volvox africanus</name>
    <dbReference type="NCBI Taxonomy" id="51714"/>
    <lineage>
        <taxon>Eukaryota</taxon>
        <taxon>Viridiplantae</taxon>
        <taxon>Chlorophyta</taxon>
        <taxon>core chlorophytes</taxon>
        <taxon>Chlorophyceae</taxon>
        <taxon>CS clade</taxon>
        <taxon>Chlamydomonadales</taxon>
        <taxon>Volvocaceae</taxon>
        <taxon>Volvox</taxon>
    </lineage>
</organism>
<feature type="region of interest" description="Disordered" evidence="8">
    <location>
        <begin position="581"/>
        <end position="643"/>
    </location>
</feature>
<dbReference type="Gene3D" id="2.60.120.10">
    <property type="entry name" value="Jelly Rolls"/>
    <property type="match status" value="1"/>
</dbReference>
<feature type="region of interest" description="Disordered" evidence="8">
    <location>
        <begin position="1"/>
        <end position="34"/>
    </location>
</feature>
<comment type="caution">
    <text evidence="11">The sequence shown here is derived from an EMBL/GenBank/DDBJ whole genome shotgun (WGS) entry which is preliminary data.</text>
</comment>
<feature type="region of interest" description="Disordered" evidence="8">
    <location>
        <begin position="450"/>
        <end position="477"/>
    </location>
</feature>
<accession>A0A8J4ETT2</accession>
<sequence>MPGRLAAARASREASERSAHLLPRRTASTQGGLAADLEDASLDGESNAISCASGSRLLHNTYPEASVAQGFSVRNPQQQQQQQQLHDLPTSSQSVTFLISSEQHGQNGTPTAAAALSHHAAASGGSEPGSPALPPRTPSTAIPPLPSAGTLVVQTSGGSGHISTASMAAANAPADPARGQWQGISSSSFHNRSSMEWTAADEPESSRARPAIGSGPVAAAPAFAFAAAKVNANTSIPSAASGAGTSAGTSGAAATATGGMPSTLAYHSSVQQPVGAASAQVWRAAVTPVERSRPSLVTAIPVRHSRLRIAATASELSGASCSGTVDDGAGATSVAAGMDSSTMGGSSPHHCGSQQQSAMQMREACSAAGTPASEGMAPSISDLPASLGNPPSEAMAAWTATATRAFSGGGSSSTCGTPAGTVGGTGSFIGRGRAPRHRLTPAGSVGFGGVSELFADGGRGEEPPSGESSFTVRQTPSDMEDELLERARARRAIRSITLASVALELRSPDGSASVGGSTAVRKPGTAVAGGAAAAISALTAGVYGHPVRAGTTGVAIGAATMPADASGAPNGASRVAIRLNHQPGHQRRPPNRHASMPAMKRDGANSAGVSTDGADGGRCGGGGTRKSPLTRPPLSGGLVPEDAVPEDIEGEDVTSLQYSALAGGGGGPGGGGDLLSGYSRMPSDSPVTSQMSLTSSVVCQGPSSTTQQRQHSVPSLQQAVTGGSIGAAAGASQATGAATISSGGGGTGSGSTGANAIVASLALAPAQPPQPLSRLAAPGFPPAGVPPALLVRLPDLAGGSSGQRPSFEEDITRPTPAFLVGSSAIPGVATPAPNSSCVGYVGAAADRPSQRCSRMLSGTHAQTHSNSLAALHKAVEKLMLQDSGLYAKVQASMKGISSLAKETNKLEFVRDASGATVINQYVVVKTLGRGAFGKVKLCLNTLDGQLYAVKMINRAHLLRQLQKPARPLRRRAPPPRNTSDTGLMDMHHRAQASDGNLSISHTNLNSNFGNAAQAAAPARASMDDTSPLAAIMREIAVMKKVDHPHVVRLHEVIDPPGSSYLMMVMEYCEGGCVMETRAQTGLTPLGEDTAREYFRQACLGLDYLHYNNVIHGDLKPENMLVSGGGVLKIADFGSSRFMGGDPTDATKTSCTPAFQSPEEIGHMPVDPFAADLWALACCLFCFVFGRLPFVGSCVVDIYRAILTRPHVFPEEVPCSPALKDLLNRMLDKDPNKRLKLREVGQHEWVTAGDLLPPLQFLQSQGSAGSGGEAPPPVIHVTHAEQVNAIDRSSLVSLVRARLKEKACQPGEYLFKEGEEAHCVYMIMAGVVELTQHLRRPGGTACHGGGHNHGGATATHAVHPPGGGAAVAHSHGGGGGGGPSATDGGVASGGELPGGDHDASFSVDLDESLTLDHPDMGQITEAMNIVDGKLHIDRQQAIEIRRRMQGSLLGDNAEYVVEVKGPGSVIGEIGMDNAAAATHRVSARARGPVTVVKLTEENFFKALLQMYGEGGGGSAASTTLTASSASEAVGKGGGAAGGANGGAGCAPGGGGGGTPGLSAQHLMVMQYLEDSGSYACFPPAPASGAGAAPGRFSLDYGAGPSTLGSRHNHPYSHHHNHHHHHYNYQNSGGSPHKLHRNHSAFGGSANVAAGERDRSPSPQPGTHTAKPAAALQEPASSSLAPSAGGTGAMNAASNSTSPAQGLNAAPPTLRSGAFSTAVVPARALGLVSAAAGGGSRAPEVHPMLGMLNTIHSVNASRGGAATSEEGIADL</sequence>
<dbReference type="InterPro" id="IPR000595">
    <property type="entry name" value="cNMP-bd_dom"/>
</dbReference>
<dbReference type="EMBL" id="BNCO01000004">
    <property type="protein sequence ID" value="GIL47611.1"/>
    <property type="molecule type" value="Genomic_DNA"/>
</dbReference>
<reference evidence="11" key="1">
    <citation type="journal article" date="2021" name="Proc. Natl. Acad. Sci. U.S.A.">
        <title>Three genomes in the algal genus Volvox reveal the fate of a haploid sex-determining region after a transition to homothallism.</title>
        <authorList>
            <person name="Yamamoto K."/>
            <person name="Hamaji T."/>
            <person name="Kawai-Toyooka H."/>
            <person name="Matsuzaki R."/>
            <person name="Takahashi F."/>
            <person name="Nishimura Y."/>
            <person name="Kawachi M."/>
            <person name="Noguchi H."/>
            <person name="Minakuchi Y."/>
            <person name="Umen J.G."/>
            <person name="Toyoda A."/>
            <person name="Nozaki H."/>
        </authorList>
    </citation>
    <scope>NUCLEOTIDE SEQUENCE</scope>
    <source>
        <strain evidence="11">NIES-3780</strain>
    </source>
</reference>
<feature type="compositionally biased region" description="Polar residues" evidence="8">
    <location>
        <begin position="152"/>
        <end position="164"/>
    </location>
</feature>
<feature type="compositionally biased region" description="Gly residues" evidence="8">
    <location>
        <begin position="614"/>
        <end position="624"/>
    </location>
</feature>
<feature type="compositionally biased region" description="Pro residues" evidence="8">
    <location>
        <begin position="131"/>
        <end position="146"/>
    </location>
</feature>
<feature type="domain" description="Protein kinase" evidence="9">
    <location>
        <begin position="921"/>
        <end position="1245"/>
    </location>
</feature>
<dbReference type="GO" id="GO:0005737">
    <property type="term" value="C:cytoplasm"/>
    <property type="evidence" value="ECO:0007669"/>
    <property type="project" value="TreeGrafter"/>
</dbReference>
<dbReference type="GO" id="GO:0005524">
    <property type="term" value="F:ATP binding"/>
    <property type="evidence" value="ECO:0007669"/>
    <property type="project" value="UniProtKB-UniRule"/>
</dbReference>
<feature type="domain" description="Cyclic nucleotide-binding" evidence="10">
    <location>
        <begin position="1281"/>
        <end position="1331"/>
    </location>
</feature>
<dbReference type="PROSITE" id="PS50011">
    <property type="entry name" value="PROTEIN_KINASE_DOM"/>
    <property type="match status" value="1"/>
</dbReference>
<proteinExistence type="predicted"/>
<dbReference type="Proteomes" id="UP000747399">
    <property type="component" value="Unassembled WGS sequence"/>
</dbReference>
<evidence type="ECO:0008006" key="13">
    <source>
        <dbReference type="Google" id="ProtNLM"/>
    </source>
</evidence>
<dbReference type="Gene3D" id="3.30.200.20">
    <property type="entry name" value="Phosphorylase Kinase, domain 1"/>
    <property type="match status" value="1"/>
</dbReference>
<dbReference type="PANTHER" id="PTHR24346:SF30">
    <property type="entry name" value="MATERNAL EMBRYONIC LEUCINE ZIPPER KINASE"/>
    <property type="match status" value="1"/>
</dbReference>
<feature type="compositionally biased region" description="Gly residues" evidence="8">
    <location>
        <begin position="662"/>
        <end position="674"/>
    </location>
</feature>
<keyword evidence="4" id="KW-0418">Kinase</keyword>
<feature type="compositionally biased region" description="Polar residues" evidence="8">
    <location>
        <begin position="1690"/>
        <end position="1699"/>
    </location>
</feature>
<feature type="compositionally biased region" description="Low complexity" evidence="8">
    <location>
        <begin position="165"/>
        <end position="177"/>
    </location>
</feature>
<dbReference type="GO" id="GO:0030553">
    <property type="term" value="F:cGMP binding"/>
    <property type="evidence" value="ECO:0007669"/>
    <property type="project" value="UniProtKB-KW"/>
</dbReference>
<dbReference type="GO" id="GO:0035556">
    <property type="term" value="P:intracellular signal transduction"/>
    <property type="evidence" value="ECO:0007669"/>
    <property type="project" value="TreeGrafter"/>
</dbReference>
<evidence type="ECO:0000256" key="1">
    <source>
        <dbReference type="ARBA" id="ARBA00022535"/>
    </source>
</evidence>
<feature type="region of interest" description="Disordered" evidence="8">
    <location>
        <begin position="332"/>
        <end position="392"/>
    </location>
</feature>
<keyword evidence="6" id="KW-0142">cGMP-binding</keyword>
<feature type="compositionally biased region" description="Basic and acidic residues" evidence="8">
    <location>
        <begin position="10"/>
        <end position="19"/>
    </location>
</feature>
<gene>
    <name evidence="11" type="ORF">Vafri_4397</name>
</gene>
<feature type="region of interest" description="Disordered" evidence="8">
    <location>
        <begin position="1340"/>
        <end position="1397"/>
    </location>
</feature>
<dbReference type="InterPro" id="IPR000719">
    <property type="entry name" value="Prot_kinase_dom"/>
</dbReference>
<feature type="region of interest" description="Disordered" evidence="8">
    <location>
        <begin position="102"/>
        <end position="213"/>
    </location>
</feature>
<dbReference type="Gene3D" id="1.10.510.10">
    <property type="entry name" value="Transferase(Phosphotransferase) domain 1"/>
    <property type="match status" value="1"/>
</dbReference>
<evidence type="ECO:0000313" key="11">
    <source>
        <dbReference type="EMBL" id="GIL47611.1"/>
    </source>
</evidence>